<dbReference type="GO" id="GO:0043531">
    <property type="term" value="F:ADP binding"/>
    <property type="evidence" value="ECO:0007669"/>
    <property type="project" value="InterPro"/>
</dbReference>
<dbReference type="SMART" id="SM00028">
    <property type="entry name" value="TPR"/>
    <property type="match status" value="7"/>
</dbReference>
<name>A0A5M3X2X2_9ACTN</name>
<dbReference type="Pfam" id="PF13374">
    <property type="entry name" value="TPR_10"/>
    <property type="match status" value="2"/>
</dbReference>
<evidence type="ECO:0000256" key="1">
    <source>
        <dbReference type="PROSITE-ProRule" id="PRU00339"/>
    </source>
</evidence>
<feature type="domain" description="HTH cro/C1-type" evidence="2">
    <location>
        <begin position="1"/>
        <end position="63"/>
    </location>
</feature>
<dbReference type="Gene3D" id="1.25.40.10">
    <property type="entry name" value="Tetratricopeptide repeat domain"/>
    <property type="match status" value="1"/>
</dbReference>
<organism evidence="3 4">
    <name type="scientific">Acrocarpospora macrocephala</name>
    <dbReference type="NCBI Taxonomy" id="150177"/>
    <lineage>
        <taxon>Bacteria</taxon>
        <taxon>Bacillati</taxon>
        <taxon>Actinomycetota</taxon>
        <taxon>Actinomycetes</taxon>
        <taxon>Streptosporangiales</taxon>
        <taxon>Streptosporangiaceae</taxon>
        <taxon>Acrocarpospora</taxon>
    </lineage>
</organism>
<dbReference type="PANTHER" id="PTHR47691">
    <property type="entry name" value="REGULATOR-RELATED"/>
    <property type="match status" value="1"/>
</dbReference>
<dbReference type="PRINTS" id="PR00364">
    <property type="entry name" value="DISEASERSIST"/>
</dbReference>
<gene>
    <name evidence="3" type="ORF">Amac_075480</name>
</gene>
<evidence type="ECO:0000259" key="2">
    <source>
        <dbReference type="SMART" id="SM00530"/>
    </source>
</evidence>
<dbReference type="InterPro" id="IPR011990">
    <property type="entry name" value="TPR-like_helical_dom_sf"/>
</dbReference>
<dbReference type="AlphaFoldDB" id="A0A5M3X2X2"/>
<dbReference type="SUPFAM" id="SSF48452">
    <property type="entry name" value="TPR-like"/>
    <property type="match status" value="2"/>
</dbReference>
<dbReference type="SMART" id="SM00530">
    <property type="entry name" value="HTH_XRE"/>
    <property type="match status" value="1"/>
</dbReference>
<evidence type="ECO:0000313" key="3">
    <source>
        <dbReference type="EMBL" id="GES13951.1"/>
    </source>
</evidence>
<feature type="repeat" description="TPR" evidence="1">
    <location>
        <begin position="691"/>
        <end position="724"/>
    </location>
</feature>
<sequence length="818" mass="88412">MLRGLRRRHARRRGTSELTYRELAAATGWSHGIIGEYLSGRVLPPTDRFDVLIGLLGATPAEQGALATARDQVEENRRRALPAERPVPRQLPMDVYGFTGRTEQLATLHALLAPGERRTAVISAVAGTAGVGKTALAVHWAHQVAKRFPDGQLYLDLRGYDPERPVPTADALAGFLRGLGVDGQDIPDDLSERAARYRTLVAGRRLLIVLDNARGAEHVRPLLPGSPSCFVVVTSREDLAGLVARDGARRIELDMLSASEAIALLRTLIGARVDESPAHAAELAENCARLPLALRIAAELAVARPGVALSELVAGLRDEQRRLDLLDAAGDPRTAVRAVFSWSYRQLSADAARVFDLLGLHPGRELDAYAAAALAGAGLERARELVEELARGHLLESAGSGRYTMHDLLRAFAVENATDPHAALTRLLDYYRYSAASAANVLFPYERGRPAPEVPGSPVPPMDEVVAWLERERPNLVAVAAYAARHGWPGHCVDLSRTLWRHFEVGCHYQEALTVHTCAVRAALAAGEGRAAALANLGGIHWWLGNFREARERFRQSLAAAREAGDLEGEARALGRLGVVDERLGELAQALAHLQDALALCRRTGNRHGTGTQLINIGALYRRLGRYEDAAGHQLEAAEIFAEVGDPRLRGYALGNLGALYGLLGRHADALTHLEQALASCRESGDPGGAGSALGTMGAVYLRLERYPQALDHLRRALAISRETGDRSLETETLNTLGETLRAMGQPEAALARHRAAHTLTEETGDQYEHARALAGIAHVLNGSGQTGQARENWRVAADIYRRLGVPEADQITVLLGE</sequence>
<dbReference type="RefSeq" id="WP_218041525.1">
    <property type="nucleotide sequence ID" value="NZ_BLAE01000052.1"/>
</dbReference>
<dbReference type="InterPro" id="IPR019734">
    <property type="entry name" value="TPR_rpt"/>
</dbReference>
<dbReference type="InterPro" id="IPR001387">
    <property type="entry name" value="Cro/C1-type_HTH"/>
</dbReference>
<dbReference type="Pfam" id="PF13560">
    <property type="entry name" value="HTH_31"/>
    <property type="match status" value="1"/>
</dbReference>
<comment type="caution">
    <text evidence="3">The sequence shown here is derived from an EMBL/GenBank/DDBJ whole genome shotgun (WGS) entry which is preliminary data.</text>
</comment>
<dbReference type="PANTHER" id="PTHR47691:SF3">
    <property type="entry name" value="HTH-TYPE TRANSCRIPTIONAL REGULATOR RV0890C-RELATED"/>
    <property type="match status" value="1"/>
</dbReference>
<evidence type="ECO:0000313" key="4">
    <source>
        <dbReference type="Proteomes" id="UP000331127"/>
    </source>
</evidence>
<proteinExistence type="predicted"/>
<dbReference type="EMBL" id="BLAE01000052">
    <property type="protein sequence ID" value="GES13951.1"/>
    <property type="molecule type" value="Genomic_DNA"/>
</dbReference>
<dbReference type="CDD" id="cd00093">
    <property type="entry name" value="HTH_XRE"/>
    <property type="match status" value="1"/>
</dbReference>
<dbReference type="Pfam" id="PF13424">
    <property type="entry name" value="TPR_12"/>
    <property type="match status" value="2"/>
</dbReference>
<protein>
    <recommendedName>
        <fullName evidence="2">HTH cro/C1-type domain-containing protein</fullName>
    </recommendedName>
</protein>
<dbReference type="InterPro" id="IPR027417">
    <property type="entry name" value="P-loop_NTPase"/>
</dbReference>
<dbReference type="Gene3D" id="3.40.50.300">
    <property type="entry name" value="P-loop containing nucleotide triphosphate hydrolases"/>
    <property type="match status" value="1"/>
</dbReference>
<reference evidence="3 4" key="1">
    <citation type="submission" date="2019-10" db="EMBL/GenBank/DDBJ databases">
        <title>Whole genome shotgun sequence of Acrocarpospora macrocephala NBRC 16266.</title>
        <authorList>
            <person name="Ichikawa N."/>
            <person name="Kimura A."/>
            <person name="Kitahashi Y."/>
            <person name="Komaki H."/>
            <person name="Oguchi A."/>
        </authorList>
    </citation>
    <scope>NUCLEOTIDE SEQUENCE [LARGE SCALE GENOMIC DNA]</scope>
    <source>
        <strain evidence="3 4">NBRC 16266</strain>
    </source>
</reference>
<accession>A0A5M3X2X2</accession>
<dbReference type="PROSITE" id="PS50005">
    <property type="entry name" value="TPR"/>
    <property type="match status" value="1"/>
</dbReference>
<dbReference type="Proteomes" id="UP000331127">
    <property type="component" value="Unassembled WGS sequence"/>
</dbReference>
<dbReference type="SUPFAM" id="SSF52540">
    <property type="entry name" value="P-loop containing nucleoside triphosphate hydrolases"/>
    <property type="match status" value="1"/>
</dbReference>
<keyword evidence="1" id="KW-0802">TPR repeat</keyword>
<keyword evidence="4" id="KW-1185">Reference proteome</keyword>